<organism evidence="1">
    <name type="scientific">Zea mays</name>
    <name type="common">Maize</name>
    <dbReference type="NCBI Taxonomy" id="4577"/>
    <lineage>
        <taxon>Eukaryota</taxon>
        <taxon>Viridiplantae</taxon>
        <taxon>Streptophyta</taxon>
        <taxon>Embryophyta</taxon>
        <taxon>Tracheophyta</taxon>
        <taxon>Spermatophyta</taxon>
        <taxon>Magnoliopsida</taxon>
        <taxon>Liliopsida</taxon>
        <taxon>Poales</taxon>
        <taxon>Poaceae</taxon>
        <taxon>PACMAD clade</taxon>
        <taxon>Panicoideae</taxon>
        <taxon>Andropogonodae</taxon>
        <taxon>Andropogoneae</taxon>
        <taxon>Tripsacinae</taxon>
        <taxon>Zea</taxon>
    </lineage>
</organism>
<protein>
    <submittedName>
        <fullName evidence="1">Uncharacterized protein</fullName>
    </submittedName>
</protein>
<sequence>MLLVRASDEVLRRIYLVEVTSMIKHYCKKAVCSCRHSMIRTTNSNKFCKSLHNHVQIRMMETERSTSSRILHIWMQ</sequence>
<evidence type="ECO:0000313" key="1">
    <source>
        <dbReference type="EMBL" id="ACN36690.1"/>
    </source>
</evidence>
<dbReference type="AlphaFoldDB" id="C0PNC4"/>
<dbReference type="EMBL" id="BT069793">
    <property type="protein sequence ID" value="ACN36690.1"/>
    <property type="molecule type" value="mRNA"/>
</dbReference>
<accession>C0PNC4</accession>
<reference evidence="1" key="1">
    <citation type="journal article" date="2009" name="PLoS Genet.">
        <title>Sequencing, mapping, and analysis of 27,455 maize full-length cDNAs.</title>
        <authorList>
            <person name="Soderlund C."/>
            <person name="Descour A."/>
            <person name="Kudrna D."/>
            <person name="Bomhoff M."/>
            <person name="Boyd L."/>
            <person name="Currie J."/>
            <person name="Angelova A."/>
            <person name="Collura K."/>
            <person name="Wissotski M."/>
            <person name="Ashley E."/>
            <person name="Morrow D."/>
            <person name="Fernandes J."/>
            <person name="Walbot V."/>
            <person name="Yu Y."/>
        </authorList>
    </citation>
    <scope>NUCLEOTIDE SEQUENCE</scope>
    <source>
        <strain evidence="1">B73</strain>
    </source>
</reference>
<proteinExistence type="evidence at transcript level"/>
<name>C0PNC4_MAIZE</name>